<dbReference type="InterPro" id="IPR023393">
    <property type="entry name" value="START-like_dom_sf"/>
</dbReference>
<evidence type="ECO:0000313" key="4">
    <source>
        <dbReference type="Proteomes" id="UP000189796"/>
    </source>
</evidence>
<sequence>MTVTAEDTVLQITRIFDAPPARVFDAWLTGEEWQAWIGPEGAHCELPLFEPRVGGRYRMIMRMSGGRVIPVAGVFKMIEAPRSFAFTWGWEGDEERQSLITITLNDLGGKTELTLRQEGLGTVENRDAHGTGWNSALNKLAGHLAAGDPSHG</sequence>
<dbReference type="Pfam" id="PF08327">
    <property type="entry name" value="AHSA1"/>
    <property type="match status" value="1"/>
</dbReference>
<gene>
    <name evidence="3" type="ORF">SAMN05443248_8106</name>
</gene>
<dbReference type="SUPFAM" id="SSF55961">
    <property type="entry name" value="Bet v1-like"/>
    <property type="match status" value="1"/>
</dbReference>
<dbReference type="OrthoDB" id="9805228at2"/>
<name>A0A1M5YB24_9BRAD</name>
<proteinExistence type="inferred from homology"/>
<evidence type="ECO:0000313" key="3">
    <source>
        <dbReference type="EMBL" id="SHI09227.1"/>
    </source>
</evidence>
<dbReference type="CDD" id="cd07814">
    <property type="entry name" value="SRPBCC_CalC_Aha1-like"/>
    <property type="match status" value="1"/>
</dbReference>
<organism evidence="3 4">
    <name type="scientific">Bradyrhizobium erythrophlei</name>
    <dbReference type="NCBI Taxonomy" id="1437360"/>
    <lineage>
        <taxon>Bacteria</taxon>
        <taxon>Pseudomonadati</taxon>
        <taxon>Pseudomonadota</taxon>
        <taxon>Alphaproteobacteria</taxon>
        <taxon>Hyphomicrobiales</taxon>
        <taxon>Nitrobacteraceae</taxon>
        <taxon>Bradyrhizobium</taxon>
    </lineage>
</organism>
<dbReference type="Gene3D" id="3.30.530.20">
    <property type="match status" value="1"/>
</dbReference>
<dbReference type="Proteomes" id="UP000189796">
    <property type="component" value="Chromosome I"/>
</dbReference>
<reference evidence="3 4" key="1">
    <citation type="submission" date="2016-11" db="EMBL/GenBank/DDBJ databases">
        <authorList>
            <person name="Jaros S."/>
            <person name="Januszkiewicz K."/>
            <person name="Wedrychowicz H."/>
        </authorList>
    </citation>
    <scope>NUCLEOTIDE SEQUENCE [LARGE SCALE GENOMIC DNA]</scope>
    <source>
        <strain evidence="3 4">GAS138</strain>
    </source>
</reference>
<accession>A0A1M5YB24</accession>
<protein>
    <submittedName>
        <fullName evidence="3">Uncharacterized conserved protein YndB, AHSA1/START domain</fullName>
    </submittedName>
</protein>
<dbReference type="RefSeq" id="WP_079606164.1">
    <property type="nucleotide sequence ID" value="NZ_LT670817.1"/>
</dbReference>
<dbReference type="InterPro" id="IPR013538">
    <property type="entry name" value="ASHA1/2-like_C"/>
</dbReference>
<feature type="domain" description="Activator of Hsp90 ATPase homologue 1/2-like C-terminal" evidence="2">
    <location>
        <begin position="17"/>
        <end position="144"/>
    </location>
</feature>
<evidence type="ECO:0000259" key="2">
    <source>
        <dbReference type="Pfam" id="PF08327"/>
    </source>
</evidence>
<dbReference type="EMBL" id="LT670817">
    <property type="protein sequence ID" value="SHI09227.1"/>
    <property type="molecule type" value="Genomic_DNA"/>
</dbReference>
<comment type="similarity">
    <text evidence="1">Belongs to the AHA1 family.</text>
</comment>
<dbReference type="AlphaFoldDB" id="A0A1M5YB24"/>
<evidence type="ECO:0000256" key="1">
    <source>
        <dbReference type="ARBA" id="ARBA00006817"/>
    </source>
</evidence>